<accession>A0A1H3C7R4</accession>
<organism evidence="1 2">
    <name type="scientific">Pseudomonas kuykendallii</name>
    <dbReference type="NCBI Taxonomy" id="1007099"/>
    <lineage>
        <taxon>Bacteria</taxon>
        <taxon>Pseudomonadati</taxon>
        <taxon>Pseudomonadota</taxon>
        <taxon>Gammaproteobacteria</taxon>
        <taxon>Pseudomonadales</taxon>
        <taxon>Pseudomonadaceae</taxon>
        <taxon>Pseudomonas</taxon>
    </lineage>
</organism>
<dbReference type="Proteomes" id="UP000243778">
    <property type="component" value="Unassembled WGS sequence"/>
</dbReference>
<proteinExistence type="predicted"/>
<sequence length="285" mass="33146">MRPAYRHAFLLVLASALLLQSCTRIGLAYRHLDRLIPWSVSDYLDMTPEQRSAFDSQLREQLSWHCRTQLPGYLAWMDKVHAMVAERRVSEPELRARLAEAKQAVATVAEEITPSTVEMLRGLNDEQVEELATSFADDRRERREKYLDVPLQEQIDERAERMRKRLETWMGRLSEAQRQRVRLWSSSLGEQNQAWLENRARWQDELLIALEQRHSAEFAGRIKVLLQQRETLWTESYRQAFAATEQAGIDLFVDLMATASDTQRATLLKRGAALREDFAGIKCQD</sequence>
<protein>
    <recommendedName>
        <fullName evidence="3">Lipoprotein</fullName>
    </recommendedName>
</protein>
<name>A0A1H3C7R4_9PSED</name>
<dbReference type="STRING" id="1007099.SAMN05216287_3140"/>
<evidence type="ECO:0000313" key="1">
    <source>
        <dbReference type="EMBL" id="SDX50125.1"/>
    </source>
</evidence>
<dbReference type="OrthoDB" id="5767052at2"/>
<dbReference type="PROSITE" id="PS51257">
    <property type="entry name" value="PROKAR_LIPOPROTEIN"/>
    <property type="match status" value="1"/>
</dbReference>
<dbReference type="Pfam" id="PF19795">
    <property type="entry name" value="DUF6279"/>
    <property type="match status" value="1"/>
</dbReference>
<reference evidence="2" key="1">
    <citation type="submission" date="2016-10" db="EMBL/GenBank/DDBJ databases">
        <authorList>
            <person name="Varghese N."/>
            <person name="Submissions S."/>
        </authorList>
    </citation>
    <scope>NUCLEOTIDE SEQUENCE [LARGE SCALE GENOMIC DNA]</scope>
    <source>
        <strain evidence="2">NRRL B-59562</strain>
    </source>
</reference>
<dbReference type="EMBL" id="FNNU01000004">
    <property type="protein sequence ID" value="SDX50125.1"/>
    <property type="molecule type" value="Genomic_DNA"/>
</dbReference>
<keyword evidence="2" id="KW-1185">Reference proteome</keyword>
<evidence type="ECO:0008006" key="3">
    <source>
        <dbReference type="Google" id="ProtNLM"/>
    </source>
</evidence>
<gene>
    <name evidence="1" type="ORF">SAMN05216287_3140</name>
</gene>
<evidence type="ECO:0000313" key="2">
    <source>
        <dbReference type="Proteomes" id="UP000243778"/>
    </source>
</evidence>
<dbReference type="AlphaFoldDB" id="A0A1H3C7R4"/>
<dbReference type="InterPro" id="IPR016875">
    <property type="entry name" value="UCP028200"/>
</dbReference>
<dbReference type="RefSeq" id="WP_090230113.1">
    <property type="nucleotide sequence ID" value="NZ_FNNU01000004.1"/>
</dbReference>
<dbReference type="PIRSF" id="PIRSF028200">
    <property type="entry name" value="UCP028200"/>
    <property type="match status" value="1"/>
</dbReference>